<dbReference type="AlphaFoldDB" id="A0A1F7S1R8"/>
<keyword evidence="1" id="KW-0812">Transmembrane</keyword>
<dbReference type="EMBL" id="MGDD01000057">
    <property type="protein sequence ID" value="OGL47752.1"/>
    <property type="molecule type" value="Genomic_DNA"/>
</dbReference>
<dbReference type="Proteomes" id="UP000179266">
    <property type="component" value="Unassembled WGS sequence"/>
</dbReference>
<evidence type="ECO:0000259" key="2">
    <source>
        <dbReference type="Pfam" id="PF13360"/>
    </source>
</evidence>
<dbReference type="InterPro" id="IPR011047">
    <property type="entry name" value="Quinoprotein_ADH-like_sf"/>
</dbReference>
<evidence type="ECO:0000313" key="3">
    <source>
        <dbReference type="EMBL" id="OGL47752.1"/>
    </source>
</evidence>
<name>A0A1F7S1R8_9BACT</name>
<feature type="transmembrane region" description="Helical" evidence="1">
    <location>
        <begin position="713"/>
        <end position="733"/>
    </location>
</feature>
<proteinExistence type="predicted"/>
<keyword evidence="1" id="KW-1133">Transmembrane helix</keyword>
<dbReference type="SUPFAM" id="SSF50998">
    <property type="entry name" value="Quinoprotein alcohol dehydrogenase-like"/>
    <property type="match status" value="1"/>
</dbReference>
<dbReference type="Gene3D" id="2.130.10.10">
    <property type="entry name" value="YVTN repeat-like/Quinoprotein amine dehydrogenase"/>
    <property type="match status" value="2"/>
</dbReference>
<dbReference type="InterPro" id="IPR015943">
    <property type="entry name" value="WD40/YVTN_repeat-like_dom_sf"/>
</dbReference>
<dbReference type="Pfam" id="PF13360">
    <property type="entry name" value="PQQ_2"/>
    <property type="match status" value="1"/>
</dbReference>
<dbReference type="PANTHER" id="PTHR34512">
    <property type="entry name" value="CELL SURFACE PROTEIN"/>
    <property type="match status" value="1"/>
</dbReference>
<organism evidence="3 4">
    <name type="scientific">Candidatus Schekmanbacteria bacterium RBG_13_48_7</name>
    <dbReference type="NCBI Taxonomy" id="1817878"/>
    <lineage>
        <taxon>Bacteria</taxon>
        <taxon>Candidatus Schekmaniibacteriota</taxon>
    </lineage>
</organism>
<dbReference type="Gene3D" id="2.40.128.630">
    <property type="match status" value="1"/>
</dbReference>
<gene>
    <name evidence="3" type="ORF">A2161_05110</name>
</gene>
<reference evidence="3 4" key="1">
    <citation type="journal article" date="2016" name="Nat. Commun.">
        <title>Thousands of microbial genomes shed light on interconnected biogeochemical processes in an aquifer system.</title>
        <authorList>
            <person name="Anantharaman K."/>
            <person name="Brown C.T."/>
            <person name="Hug L.A."/>
            <person name="Sharon I."/>
            <person name="Castelle C.J."/>
            <person name="Probst A.J."/>
            <person name="Thomas B.C."/>
            <person name="Singh A."/>
            <person name="Wilkins M.J."/>
            <person name="Karaoz U."/>
            <person name="Brodie E.L."/>
            <person name="Williams K.H."/>
            <person name="Hubbard S.S."/>
            <person name="Banfield J.F."/>
        </authorList>
    </citation>
    <scope>NUCLEOTIDE SEQUENCE [LARGE SCALE GENOMIC DNA]</scope>
</reference>
<feature type="domain" description="Pyrrolo-quinoline quinone repeat" evidence="2">
    <location>
        <begin position="419"/>
        <end position="564"/>
    </location>
</feature>
<accession>A0A1F7S1R8</accession>
<evidence type="ECO:0000256" key="1">
    <source>
        <dbReference type="SAM" id="Phobius"/>
    </source>
</evidence>
<dbReference type="PANTHER" id="PTHR34512:SF30">
    <property type="entry name" value="OUTER MEMBRANE PROTEIN ASSEMBLY FACTOR BAMB"/>
    <property type="match status" value="1"/>
</dbReference>
<keyword evidence="1" id="KW-0472">Membrane</keyword>
<dbReference type="InterPro" id="IPR018391">
    <property type="entry name" value="PQQ_b-propeller_rpt"/>
</dbReference>
<sequence length="740" mass="79100">MIGLKINCSNWLHVTMNRIIKIFFTVLIFVFFAVDCDAYIDDLYDLIVDEGETVYLSGHHTYRDTVEIRGTVIISVAEEKLELETSSIFIGPMGSINGDGKGYMGGPGGGGYPGPYGPFTYCDCGRVSGGCGYGGYGGNGCCCFTDGVAAFFNPGGGGRTYGTSWFPTIDMGSCGGGGAIILRASGDFILQGSLTVNGVTPRSSGGGVLIIANDVIIMGNISANGVDGNSVYEGRDGGGGGGRIKIFYKNSYSKLGGGYAVSGGSGGYLRLGCYGDSATEGTITIMDLDDIWPPTYTPTPTPTGTWYSPTPTLTPTSTLTSTNTFSPTITFTPTLTGTPTPTPTPGGEGTLKWAVIIGRIGSSSPALGYDGTIYIGSIDHKLYAIDPRGFIKWEFETFGQIDRGSPAVASDGTIYIGSRDGNLYAINPDGSEKWHFTISSGLSGSAAIGKDGTIYFGTGFSGFPSSYGCLYALNPDGTEKWRFESDCDFESPASIGRDGTIYVNCVDKLFSFNPDGTKNWEFYASYMHTNPAISSDGTIFITTYVNKCYSLFPDGSENWNKSIYRVYSSSPAITKDGTIYFGSLASSAYRIFYALNSDGSLKWEYHFLHNIYSSPLIGADGVIYIGVYNSVWALNPDGMLRWGYDCGISYLQSPVLAPDGTLYICADDGKLFAIYTSSPGLSNSPWPMLSHDAQHTGRYADSVYPLIPTVNKIALLVAIFLFVVGSTICLYIFKFAERAK</sequence>
<dbReference type="SMART" id="SM00564">
    <property type="entry name" value="PQQ"/>
    <property type="match status" value="8"/>
</dbReference>
<dbReference type="InterPro" id="IPR002372">
    <property type="entry name" value="PQQ_rpt_dom"/>
</dbReference>
<protein>
    <recommendedName>
        <fullName evidence="2">Pyrrolo-quinoline quinone repeat domain-containing protein</fullName>
    </recommendedName>
</protein>
<comment type="caution">
    <text evidence="3">The sequence shown here is derived from an EMBL/GenBank/DDBJ whole genome shotgun (WGS) entry which is preliminary data.</text>
</comment>
<evidence type="ECO:0000313" key="4">
    <source>
        <dbReference type="Proteomes" id="UP000179266"/>
    </source>
</evidence>